<feature type="region of interest" description="Disordered" evidence="3">
    <location>
        <begin position="462"/>
        <end position="492"/>
    </location>
</feature>
<comment type="caution">
    <text evidence="7">The sequence shown here is derived from an EMBL/GenBank/DDBJ whole genome shotgun (WGS) entry which is preliminary data.</text>
</comment>
<evidence type="ECO:0000313" key="6">
    <source>
        <dbReference type="EMBL" id="MCA4525528.1"/>
    </source>
</evidence>
<evidence type="ECO:0000313" key="9">
    <source>
        <dbReference type="Proteomes" id="UP000327007"/>
    </source>
</evidence>
<dbReference type="Gene3D" id="2.160.20.10">
    <property type="entry name" value="Single-stranded right-handed beta-helix, Pectin lyase-like"/>
    <property type="match status" value="1"/>
</dbReference>
<evidence type="ECO:0000313" key="7">
    <source>
        <dbReference type="EMBL" id="OUQ73594.1"/>
    </source>
</evidence>
<dbReference type="InterPro" id="IPR011050">
    <property type="entry name" value="Pectin_lyase_fold/virulence"/>
</dbReference>
<evidence type="ECO:0000256" key="4">
    <source>
        <dbReference type="SAM" id="Phobius"/>
    </source>
</evidence>
<evidence type="ECO:0000256" key="1">
    <source>
        <dbReference type="ARBA" id="ARBA00022723"/>
    </source>
</evidence>
<dbReference type="InterPro" id="IPR012334">
    <property type="entry name" value="Pectin_lyas_fold"/>
</dbReference>
<accession>A0A1Y4VWV0</accession>
<reference evidence="5" key="5">
    <citation type="submission" date="2019-09" db="EMBL/GenBank/DDBJ databases">
        <authorList>
            <person name="Ross B.D."/>
            <person name="Verster A.J."/>
            <person name="Radey M.C."/>
            <person name="Schmidtke D.T."/>
            <person name="Pope C.E."/>
            <person name="Hoffman L.R."/>
            <person name="Hajjar A.M."/>
            <person name="Peterson S.B."/>
            <person name="Borenstein E."/>
            <person name="Mougous J.D."/>
        </authorList>
    </citation>
    <scope>NUCLEOTIDE SEQUENCE</scope>
    <source>
        <strain evidence="5">H204</strain>
    </source>
</reference>
<organism evidence="7 8">
    <name type="scientific">Bacteroides xylanisolvens</name>
    <dbReference type="NCBI Taxonomy" id="371601"/>
    <lineage>
        <taxon>Bacteria</taxon>
        <taxon>Pseudomonadati</taxon>
        <taxon>Bacteroidota</taxon>
        <taxon>Bacteroidia</taxon>
        <taxon>Bacteroidales</taxon>
        <taxon>Bacteroidaceae</taxon>
        <taxon>Bacteroides</taxon>
    </lineage>
</organism>
<keyword evidence="1" id="KW-0479">Metal-binding</keyword>
<feature type="transmembrane region" description="Helical" evidence="4">
    <location>
        <begin position="9"/>
        <end position="27"/>
    </location>
</feature>
<keyword evidence="7" id="KW-0456">Lyase</keyword>
<dbReference type="InterPro" id="IPR052063">
    <property type="entry name" value="Polysaccharide_Lyase_1"/>
</dbReference>
<name>A0A1Y4VWV0_9BACE</name>
<keyword evidence="4" id="KW-0472">Membrane</keyword>
<dbReference type="AlphaFoldDB" id="A0A1Y4VWV0"/>
<sequence>MNVEVKRKLVYGCLLIMVAVGMMSFSYDMTGEQEANVQEDKVVAFPGAEGHGRYTTGGRGGKVYHVTSLEDDGSHGTLRWALKQNGPKTIVFDVAGTIRLKSELRTGRDNLTIAGQTSPGGICLADYGFSINSNNVIIRFLRFRPGEASGKEPDGLGGCDKKDIMVDHCSISWSVDECLSVYGMENSTVQWCIASEALRKATHVKGAHGYGGNWGGHKASYHHNLIAHCESRVPRLGPRPSTLALGECVDIRNNVFYNWAGNGCYGGEDQHVNIVNNYYKPGPATKQASKQVQYRIAKVGVYPKSYVYVDGEPKKNLAFQPYLQKWGTFYIDGNKIEGNNKVTADNWTDGIYAQLKNDAKVDFLWTEEAKEAIRLKEPLDFGVITTYSADKAYEQVMNFAGCSNYRDEVDKRIISDTRKGKATFTGEGNKPGFINSPKDTGDSPWPELSIAGFSAPVDSDGDGMPDEWEIKNGLDPNNPADGNTKTKDPNGQYTNLEVYLNSLVQNIVNAQNK</sequence>
<evidence type="ECO:0000313" key="8">
    <source>
        <dbReference type="Proteomes" id="UP000196036"/>
    </source>
</evidence>
<evidence type="ECO:0000256" key="2">
    <source>
        <dbReference type="ARBA" id="ARBA00023180"/>
    </source>
</evidence>
<reference evidence="8" key="1">
    <citation type="submission" date="2017-04" db="EMBL/GenBank/DDBJ databases">
        <title>Function of individual gut microbiota members based on whole genome sequencing of pure cultures obtained from chicken caecum.</title>
        <authorList>
            <person name="Medvecky M."/>
            <person name="Cejkova D."/>
            <person name="Polansky O."/>
            <person name="Karasova D."/>
            <person name="Kubasova T."/>
            <person name="Cizek A."/>
            <person name="Rychlik I."/>
        </authorList>
    </citation>
    <scope>NUCLEOTIDE SEQUENCE [LARGE SCALE GENOMIC DNA]</scope>
    <source>
        <strain evidence="8">An109</strain>
    </source>
</reference>
<dbReference type="Proteomes" id="UP000327007">
    <property type="component" value="Unassembled WGS sequence"/>
</dbReference>
<dbReference type="EMBL" id="NFLW01000004">
    <property type="protein sequence ID" value="OUQ73594.1"/>
    <property type="molecule type" value="Genomic_DNA"/>
</dbReference>
<dbReference type="Proteomes" id="UP001197958">
    <property type="component" value="Unassembled WGS sequence"/>
</dbReference>
<proteinExistence type="predicted"/>
<evidence type="ECO:0000313" key="5">
    <source>
        <dbReference type="EMBL" id="KAA9036480.1"/>
    </source>
</evidence>
<protein>
    <submittedName>
        <fullName evidence="7">Pectate lyase</fullName>
    </submittedName>
</protein>
<dbReference type="EMBL" id="VYQC01000022">
    <property type="protein sequence ID" value="KAA9036480.1"/>
    <property type="molecule type" value="Genomic_DNA"/>
</dbReference>
<reference evidence="6" key="6">
    <citation type="submission" date="2023-08" db="EMBL/GenBank/DDBJ databases">
        <title>Mucin Metabolism Genes Underlie the Key Renovations of Bacteroides xylanisolvens Genomes in Captive Great Apes.</title>
        <authorList>
            <person name="Nishida A.H."/>
        </authorList>
    </citation>
    <scope>NUCLEOTIDE SEQUENCE</scope>
    <source>
        <strain evidence="6">P19.10B</strain>
    </source>
</reference>
<evidence type="ECO:0000256" key="3">
    <source>
        <dbReference type="SAM" id="MobiDB-lite"/>
    </source>
</evidence>
<dbReference type="EMBL" id="JAIWWW010000045">
    <property type="protein sequence ID" value="MCA4525528.1"/>
    <property type="molecule type" value="Genomic_DNA"/>
</dbReference>
<dbReference type="Proteomes" id="UP000196036">
    <property type="component" value="Unassembled WGS sequence"/>
</dbReference>
<gene>
    <name evidence="7" type="ORF">B5E52_03525</name>
    <name evidence="5" type="ORF">F6S82_24810</name>
    <name evidence="6" type="ORF">LDZ35_20210</name>
</gene>
<keyword evidence="4" id="KW-1133">Transmembrane helix</keyword>
<dbReference type="PANTHER" id="PTHR42970:SF1">
    <property type="entry name" value="PECTATE LYASE C-RELATED"/>
    <property type="match status" value="1"/>
</dbReference>
<keyword evidence="4" id="KW-0812">Transmembrane</keyword>
<keyword evidence="2" id="KW-0325">Glycoprotein</keyword>
<dbReference type="PANTHER" id="PTHR42970">
    <property type="entry name" value="PECTATE LYASE C-RELATED"/>
    <property type="match status" value="1"/>
</dbReference>
<dbReference type="GO" id="GO:0046872">
    <property type="term" value="F:metal ion binding"/>
    <property type="evidence" value="ECO:0007669"/>
    <property type="project" value="UniProtKB-KW"/>
</dbReference>
<dbReference type="RefSeq" id="WP_087317515.1">
    <property type="nucleotide sequence ID" value="NZ_CP041230.1"/>
</dbReference>
<dbReference type="GO" id="GO:0016829">
    <property type="term" value="F:lyase activity"/>
    <property type="evidence" value="ECO:0007669"/>
    <property type="project" value="UniProtKB-KW"/>
</dbReference>
<dbReference type="SUPFAM" id="SSF51126">
    <property type="entry name" value="Pectin lyase-like"/>
    <property type="match status" value="1"/>
</dbReference>
<reference evidence="9" key="3">
    <citation type="journal article" date="2018" name="J. Anim. Genet.">
        <title>Acquired interbacterial defense systems protect against interspecies antagonism in the human gut microbiome.</title>
        <authorList>
            <person name="Ross B.D."/>
            <person name="Verster A.J."/>
            <person name="Radey M.C."/>
            <person name="Schmidtke D.T."/>
            <person name="Pope C.E."/>
            <person name="Hoffman L.R."/>
            <person name="Hajjar A."/>
            <person name="Peterson S.B."/>
            <person name="Borenstein E."/>
            <person name="Mougous J."/>
        </authorList>
    </citation>
    <scope>NUCLEOTIDE SEQUENCE [LARGE SCALE GENOMIC DNA]</scope>
    <source>
        <strain evidence="9">H204</strain>
    </source>
</reference>
<reference evidence="7" key="2">
    <citation type="journal article" date="2018" name="BMC Genomics">
        <title>Whole genome sequencing and function prediction of 133 gut anaerobes isolated from chicken caecum in pure cultures.</title>
        <authorList>
            <person name="Medvecky M."/>
            <person name="Cejkova D."/>
            <person name="Polansky O."/>
            <person name="Karasova D."/>
            <person name="Kubasova T."/>
            <person name="Cizek A."/>
            <person name="Rychlik I."/>
        </authorList>
    </citation>
    <scope>NUCLEOTIDE SEQUENCE</scope>
    <source>
        <strain evidence="7">An109</strain>
    </source>
</reference>
<reference evidence="5" key="4">
    <citation type="journal article" date="2019" name="bioRxiv">
        <title>Acquired interbacterial defense systems protect against interspecies antagonism in the human gut microbiome.</title>
        <authorList>
            <person name="Ross B.D."/>
            <person name="Verster A.J."/>
            <person name="Radey M.C."/>
            <person name="Schmidtke D.T."/>
            <person name="Pope C.E."/>
            <person name="Hoffman L.R."/>
            <person name="Hajjar A.M."/>
            <person name="Peterson S.B."/>
            <person name="Borenstein E."/>
            <person name="Mougous J.D."/>
        </authorList>
    </citation>
    <scope>NUCLEOTIDE SEQUENCE</scope>
    <source>
        <strain evidence="5">H204</strain>
    </source>
</reference>